<proteinExistence type="predicted"/>
<evidence type="ECO:0000313" key="1">
    <source>
        <dbReference type="EMBL" id="CAG7723884.1"/>
    </source>
</evidence>
<keyword evidence="2" id="KW-1185">Reference proteome</keyword>
<dbReference type="Proteomes" id="UP000708208">
    <property type="component" value="Unassembled WGS sequence"/>
</dbReference>
<protein>
    <submittedName>
        <fullName evidence="1">Uncharacterized protein</fullName>
    </submittedName>
</protein>
<name>A0A8J2JPR3_9HEXA</name>
<dbReference type="AlphaFoldDB" id="A0A8J2JPR3"/>
<organism evidence="1 2">
    <name type="scientific">Allacma fusca</name>
    <dbReference type="NCBI Taxonomy" id="39272"/>
    <lineage>
        <taxon>Eukaryota</taxon>
        <taxon>Metazoa</taxon>
        <taxon>Ecdysozoa</taxon>
        <taxon>Arthropoda</taxon>
        <taxon>Hexapoda</taxon>
        <taxon>Collembola</taxon>
        <taxon>Symphypleona</taxon>
        <taxon>Sminthuridae</taxon>
        <taxon>Allacma</taxon>
    </lineage>
</organism>
<evidence type="ECO:0000313" key="2">
    <source>
        <dbReference type="Proteomes" id="UP000708208"/>
    </source>
</evidence>
<accession>A0A8J2JPR3</accession>
<gene>
    <name evidence="1" type="ORF">AFUS01_LOCUS12940</name>
</gene>
<reference evidence="1" key="1">
    <citation type="submission" date="2021-06" db="EMBL/GenBank/DDBJ databases">
        <authorList>
            <person name="Hodson N. C."/>
            <person name="Mongue J. A."/>
            <person name="Jaron S. K."/>
        </authorList>
    </citation>
    <scope>NUCLEOTIDE SEQUENCE</scope>
</reference>
<dbReference type="EMBL" id="CAJVCH010103388">
    <property type="protein sequence ID" value="CAG7723884.1"/>
    <property type="molecule type" value="Genomic_DNA"/>
</dbReference>
<comment type="caution">
    <text evidence="1">The sequence shown here is derived from an EMBL/GenBank/DDBJ whole genome shotgun (WGS) entry which is preliminary data.</text>
</comment>
<sequence>MVNYDIGSDNLRRNGSVMNDSAAIVQDTVQGSAEEDAVDEGKRNRWDLATIHGIPRGLHKTRLHVGRLLEWNLQNGRTGRKVTCVRAVMRSHVQIMGGESPQLQSLPPVEAVKGVTDS</sequence>